<reference evidence="1 2" key="1">
    <citation type="submission" date="2016-05" db="EMBL/GenBank/DDBJ databases">
        <title>Microbial solvent formation.</title>
        <authorList>
            <person name="Poehlein A."/>
            <person name="Montoya Solano J.D."/>
            <person name="Flitsch S."/>
            <person name="Krabben P."/>
            <person name="Duerre P."/>
            <person name="Daniel R."/>
        </authorList>
    </citation>
    <scope>NUCLEOTIDE SEQUENCE [LARGE SCALE GENOMIC DNA]</scope>
    <source>
        <strain evidence="1 2">L1-8</strain>
    </source>
</reference>
<organism evidence="1 2">
    <name type="scientific">Clostridium saccharobutylicum</name>
    <dbReference type="NCBI Taxonomy" id="169679"/>
    <lineage>
        <taxon>Bacteria</taxon>
        <taxon>Bacillati</taxon>
        <taxon>Bacillota</taxon>
        <taxon>Clostridia</taxon>
        <taxon>Eubacteriales</taxon>
        <taxon>Clostridiaceae</taxon>
        <taxon>Clostridium</taxon>
    </lineage>
</organism>
<dbReference type="AlphaFoldDB" id="A0A1S8NHT5"/>
<evidence type="ECO:0000313" key="1">
    <source>
        <dbReference type="EMBL" id="OOM15968.1"/>
    </source>
</evidence>
<sequence length="32" mass="3614">MLDIIFLALLILGFSSVTFFAKWCEGQVNEAH</sequence>
<gene>
    <name evidence="1" type="ORF">CLOSAC_02390</name>
</gene>
<dbReference type="EMBL" id="LZYZ01000001">
    <property type="protein sequence ID" value="OOM15968.1"/>
    <property type="molecule type" value="Genomic_DNA"/>
</dbReference>
<name>A0A1S8NHT5_CLOSA</name>
<protein>
    <submittedName>
        <fullName evidence="1">Uncharacterized protein</fullName>
    </submittedName>
</protein>
<proteinExistence type="predicted"/>
<dbReference type="Proteomes" id="UP000191154">
    <property type="component" value="Unassembled WGS sequence"/>
</dbReference>
<accession>A0A1S8NHT5</accession>
<evidence type="ECO:0000313" key="2">
    <source>
        <dbReference type="Proteomes" id="UP000191154"/>
    </source>
</evidence>
<comment type="caution">
    <text evidence="1">The sequence shown here is derived from an EMBL/GenBank/DDBJ whole genome shotgun (WGS) entry which is preliminary data.</text>
</comment>